<evidence type="ECO:0000313" key="2">
    <source>
        <dbReference type="Proteomes" id="UP000822152"/>
    </source>
</evidence>
<sequence length="128" mass="14484">MLKAQGADCPIKQKRSQYTQYPIQNAEKNSKKKGARKCQQVIGQCRKDDRRKQFKESACFEVAETLLQNMGDFFQQEQSKSHIKELDDQKFYRGALGSQSGGSIHDSGEQQIMDLQKNAGSNDLCTGF</sequence>
<reference evidence="1 2" key="1">
    <citation type="journal article" date="2020" name="Cell Host Microbe">
        <title>Functional and Genomic Variation between Human-Derived Isolates of Lachnospiraceae Reveals Inter- and Intra-Species Diversity.</title>
        <authorList>
            <person name="Sorbara M.T."/>
            <person name="Littmann E.R."/>
            <person name="Fontana E."/>
            <person name="Moody T.U."/>
            <person name="Kohout C.E."/>
            <person name="Gjonbalaj M."/>
            <person name="Eaton V."/>
            <person name="Seok R."/>
            <person name="Leiner I.M."/>
            <person name="Pamer E.G."/>
        </authorList>
    </citation>
    <scope>NUCLEOTIDE SEQUENCE [LARGE SCALE GENOMIC DNA]</scope>
    <source>
        <strain evidence="1 2">MSK.20.11</strain>
    </source>
</reference>
<keyword evidence="2" id="KW-1185">Reference proteome</keyword>
<proteinExistence type="predicted"/>
<dbReference type="RefSeq" id="WP_173742689.1">
    <property type="nucleotide sequence ID" value="NZ_JAAIPF010000005.1"/>
</dbReference>
<accession>A0ABX2GLB1</accession>
<dbReference type="Proteomes" id="UP000822152">
    <property type="component" value="Unassembled WGS sequence"/>
</dbReference>
<comment type="caution">
    <text evidence="1">The sequence shown here is derived from an EMBL/GenBank/DDBJ whole genome shotgun (WGS) entry which is preliminary data.</text>
</comment>
<dbReference type="EMBL" id="JAAIPF010000005">
    <property type="protein sequence ID" value="NSF72958.1"/>
    <property type="molecule type" value="Genomic_DNA"/>
</dbReference>
<protein>
    <submittedName>
        <fullName evidence="1">Uncharacterized protein</fullName>
    </submittedName>
</protein>
<name>A0ABX2GLB1_9FIRM</name>
<gene>
    <name evidence="1" type="ORF">G4952_03790</name>
</gene>
<organism evidence="1 2">
    <name type="scientific">Blautia wexlerae</name>
    <dbReference type="NCBI Taxonomy" id="418240"/>
    <lineage>
        <taxon>Bacteria</taxon>
        <taxon>Bacillati</taxon>
        <taxon>Bacillota</taxon>
        <taxon>Clostridia</taxon>
        <taxon>Lachnospirales</taxon>
        <taxon>Lachnospiraceae</taxon>
        <taxon>Blautia</taxon>
    </lineage>
</organism>
<evidence type="ECO:0000313" key="1">
    <source>
        <dbReference type="EMBL" id="NSF72958.1"/>
    </source>
</evidence>